<organism evidence="2">
    <name type="scientific">Anopheles sinensis</name>
    <name type="common">Mosquito</name>
    <dbReference type="NCBI Taxonomy" id="74873"/>
    <lineage>
        <taxon>Eukaryota</taxon>
        <taxon>Metazoa</taxon>
        <taxon>Ecdysozoa</taxon>
        <taxon>Arthropoda</taxon>
        <taxon>Hexapoda</taxon>
        <taxon>Insecta</taxon>
        <taxon>Pterygota</taxon>
        <taxon>Neoptera</taxon>
        <taxon>Endopterygota</taxon>
        <taxon>Diptera</taxon>
        <taxon>Nematocera</taxon>
        <taxon>Culicoidea</taxon>
        <taxon>Culicidae</taxon>
        <taxon>Anophelinae</taxon>
        <taxon>Anopheles</taxon>
    </lineage>
</organism>
<protein>
    <submittedName>
        <fullName evidence="2 3">Uncharacterized protein</fullName>
    </submittedName>
</protein>
<sequence length="141" mass="14718">MRTFLVSSNFHSLELFPRVYFPSANANHRLLLVKVFAACLAVISAVYVQYVSTAYQNSASAGAKVPSFGGIGEGLGEDVGDGVGEEFSEGTGANTATLSLDGAELTPRVGAGALADASPFNSGKPEVYFIKYQGPCPSRMS</sequence>
<name>A0A084VLF0_ANOSI</name>
<evidence type="ECO:0000256" key="1">
    <source>
        <dbReference type="SAM" id="Phobius"/>
    </source>
</evidence>
<dbReference type="EnsemblMetazoa" id="ASIC006224-RA">
    <property type="protein sequence ID" value="ASIC006224-PA"/>
    <property type="gene ID" value="ASIC006224"/>
</dbReference>
<keyword evidence="1" id="KW-0472">Membrane</keyword>
<keyword evidence="1" id="KW-0812">Transmembrane</keyword>
<dbReference type="VEuPathDB" id="VectorBase:ASIS006502"/>
<reference evidence="3" key="2">
    <citation type="submission" date="2020-05" db="UniProtKB">
        <authorList>
            <consortium name="EnsemblMetazoa"/>
        </authorList>
    </citation>
    <scope>IDENTIFICATION</scope>
</reference>
<proteinExistence type="predicted"/>
<dbReference type="EMBL" id="ATLV01014484">
    <property type="status" value="NOT_ANNOTATED_CDS"/>
    <property type="molecule type" value="Genomic_DNA"/>
</dbReference>
<keyword evidence="4" id="KW-1185">Reference proteome</keyword>
<dbReference type="AlphaFoldDB" id="A0A084VLF0"/>
<evidence type="ECO:0000313" key="4">
    <source>
        <dbReference type="Proteomes" id="UP000030765"/>
    </source>
</evidence>
<accession>A0A084VLF0</accession>
<dbReference type="EMBL" id="KE524974">
    <property type="protein sequence ID" value="KFB38794.1"/>
    <property type="molecule type" value="Genomic_DNA"/>
</dbReference>
<keyword evidence="1" id="KW-1133">Transmembrane helix</keyword>
<gene>
    <name evidence="2" type="ORF">ZHAS_00006224</name>
</gene>
<evidence type="ECO:0000313" key="3">
    <source>
        <dbReference type="EnsemblMetazoa" id="ASIC006224-PA"/>
    </source>
</evidence>
<dbReference type="Proteomes" id="UP000030765">
    <property type="component" value="Unassembled WGS sequence"/>
</dbReference>
<feature type="transmembrane region" description="Helical" evidence="1">
    <location>
        <begin position="31"/>
        <end position="50"/>
    </location>
</feature>
<evidence type="ECO:0000313" key="2">
    <source>
        <dbReference type="EMBL" id="KFB38794.1"/>
    </source>
</evidence>
<reference evidence="2 4" key="1">
    <citation type="journal article" date="2014" name="BMC Genomics">
        <title>Genome sequence of Anopheles sinensis provides insight into genetics basis of mosquito competence for malaria parasites.</title>
        <authorList>
            <person name="Zhou D."/>
            <person name="Zhang D."/>
            <person name="Ding G."/>
            <person name="Shi L."/>
            <person name="Hou Q."/>
            <person name="Ye Y."/>
            <person name="Xu Y."/>
            <person name="Zhou H."/>
            <person name="Xiong C."/>
            <person name="Li S."/>
            <person name="Yu J."/>
            <person name="Hong S."/>
            <person name="Yu X."/>
            <person name="Zou P."/>
            <person name="Chen C."/>
            <person name="Chang X."/>
            <person name="Wang W."/>
            <person name="Lv Y."/>
            <person name="Sun Y."/>
            <person name="Ma L."/>
            <person name="Shen B."/>
            <person name="Zhu C."/>
        </authorList>
    </citation>
    <scope>NUCLEOTIDE SEQUENCE [LARGE SCALE GENOMIC DNA]</scope>
</reference>
<dbReference type="VEuPathDB" id="VectorBase:ASIC006224"/>